<dbReference type="PANTHER" id="PTHR30292">
    <property type="entry name" value="UNCHARACTERIZED PROTEIN YBGL-RELATED"/>
    <property type="match status" value="1"/>
</dbReference>
<reference evidence="2 3" key="1">
    <citation type="submission" date="2021-03" db="EMBL/GenBank/DDBJ databases">
        <title>Paenibacillus artemisicola MWE-103 whole genome sequence.</title>
        <authorList>
            <person name="Ham Y.J."/>
        </authorList>
    </citation>
    <scope>NUCLEOTIDE SEQUENCE [LARGE SCALE GENOMIC DNA]</scope>
    <source>
        <strain evidence="2 3">MWE-103</strain>
    </source>
</reference>
<protein>
    <submittedName>
        <fullName evidence="2">LamB/YcsF family protein</fullName>
    </submittedName>
</protein>
<accession>A0ABS3WJX1</accession>
<evidence type="ECO:0000313" key="2">
    <source>
        <dbReference type="EMBL" id="MBO7748543.1"/>
    </source>
</evidence>
<dbReference type="SUPFAM" id="SSF88713">
    <property type="entry name" value="Glycoside hydrolase/deacetylase"/>
    <property type="match status" value="1"/>
</dbReference>
<comment type="caution">
    <text evidence="2">The sequence shown here is derived from an EMBL/GenBank/DDBJ whole genome shotgun (WGS) entry which is preliminary data.</text>
</comment>
<evidence type="ECO:0000256" key="1">
    <source>
        <dbReference type="SAM" id="MobiDB-lite"/>
    </source>
</evidence>
<dbReference type="InterPro" id="IPR005501">
    <property type="entry name" value="LamB/YcsF/PxpA-like"/>
</dbReference>
<keyword evidence="3" id="KW-1185">Reference proteome</keyword>
<dbReference type="NCBIfam" id="NF003814">
    <property type="entry name" value="PRK05406.1-3"/>
    <property type="match status" value="1"/>
</dbReference>
<sequence>MGESFGVYRYGADQAMMPLITSANVACGFHAGDPGVMRDTVALAKAHGVRVGAHVGLPDRPGFGRRYIETSPREVYELSLYQLGALDAFLRAEGMKLSHVKLHGALYMMTSEEAALADAFAEAVRAFDASLRVYALPGSHTAGSASRMGLDVVREYFADRPYPAGRVKMFGWTHDEIGSPPEIASRVAGMLADPRYAEIGTICVHSDTAGAPAIMRALRELLDRTFAEGGTAGTAPQTAEDRHSARDE</sequence>
<evidence type="ECO:0000313" key="3">
    <source>
        <dbReference type="Proteomes" id="UP000670947"/>
    </source>
</evidence>
<gene>
    <name evidence="2" type="ORF">I8J29_30645</name>
</gene>
<proteinExistence type="predicted"/>
<name>A0ABS3WJX1_9BACL</name>
<dbReference type="Gene3D" id="3.20.20.370">
    <property type="entry name" value="Glycoside hydrolase/deacetylase"/>
    <property type="match status" value="1"/>
</dbReference>
<dbReference type="CDD" id="cd10787">
    <property type="entry name" value="LamB_YcsF_like"/>
    <property type="match status" value="1"/>
</dbReference>
<dbReference type="Pfam" id="PF03746">
    <property type="entry name" value="LamB_YcsF"/>
    <property type="match status" value="1"/>
</dbReference>
<feature type="region of interest" description="Disordered" evidence="1">
    <location>
        <begin position="228"/>
        <end position="248"/>
    </location>
</feature>
<organism evidence="2 3">
    <name type="scientific">Paenibacillus artemisiicola</name>
    <dbReference type="NCBI Taxonomy" id="1172618"/>
    <lineage>
        <taxon>Bacteria</taxon>
        <taxon>Bacillati</taxon>
        <taxon>Bacillota</taxon>
        <taxon>Bacilli</taxon>
        <taxon>Bacillales</taxon>
        <taxon>Paenibacillaceae</taxon>
        <taxon>Paenibacillus</taxon>
    </lineage>
</organism>
<dbReference type="EMBL" id="JAGGDJ010000062">
    <property type="protein sequence ID" value="MBO7748543.1"/>
    <property type="molecule type" value="Genomic_DNA"/>
</dbReference>
<dbReference type="Proteomes" id="UP000670947">
    <property type="component" value="Unassembled WGS sequence"/>
</dbReference>
<dbReference type="InterPro" id="IPR011330">
    <property type="entry name" value="Glyco_hydro/deAcase_b/a-brl"/>
</dbReference>
<feature type="compositionally biased region" description="Basic and acidic residues" evidence="1">
    <location>
        <begin position="239"/>
        <end position="248"/>
    </location>
</feature>
<dbReference type="PANTHER" id="PTHR30292:SF0">
    <property type="entry name" value="5-OXOPROLINASE SUBUNIT A"/>
    <property type="match status" value="1"/>
</dbReference>